<accession>A0ABD0RGZ6</accession>
<dbReference type="AlphaFoldDB" id="A0ABD0RGZ6"/>
<feature type="non-terminal residue" evidence="2">
    <location>
        <position position="92"/>
    </location>
</feature>
<dbReference type="InterPro" id="IPR018487">
    <property type="entry name" value="Hemopexin-like_repeat"/>
</dbReference>
<dbReference type="PROSITE" id="PS51642">
    <property type="entry name" value="HEMOPEXIN_2"/>
    <property type="match status" value="1"/>
</dbReference>
<evidence type="ECO:0000256" key="1">
    <source>
        <dbReference type="PROSITE-ProRule" id="PRU01011"/>
    </source>
</evidence>
<comment type="caution">
    <text evidence="2">The sequence shown here is derived from an EMBL/GenBank/DDBJ whole genome shotgun (WGS) entry which is preliminary data.</text>
</comment>
<dbReference type="EMBL" id="JAMKFB020000003">
    <property type="protein sequence ID" value="KAL0197724.1"/>
    <property type="molecule type" value="Genomic_DNA"/>
</dbReference>
<dbReference type="Proteomes" id="UP001529510">
    <property type="component" value="Unassembled WGS sequence"/>
</dbReference>
<reference evidence="2 3" key="1">
    <citation type="submission" date="2024-05" db="EMBL/GenBank/DDBJ databases">
        <title>Genome sequencing and assembly of Indian major carp, Cirrhinus mrigala (Hamilton, 1822).</title>
        <authorList>
            <person name="Mohindra V."/>
            <person name="Chowdhury L.M."/>
            <person name="Lal K."/>
            <person name="Jena J.K."/>
        </authorList>
    </citation>
    <scope>NUCLEOTIDE SEQUENCE [LARGE SCALE GENOMIC DNA]</scope>
    <source>
        <strain evidence="2">CM1030</strain>
        <tissue evidence="2">Blood</tissue>
    </source>
</reference>
<name>A0ABD0RGZ6_CIRMR</name>
<keyword evidence="3" id="KW-1185">Reference proteome</keyword>
<evidence type="ECO:0000313" key="2">
    <source>
        <dbReference type="EMBL" id="KAL0197724.1"/>
    </source>
</evidence>
<sequence>NQYWVFKDTVSLPGYPRPLSEWGLRTSAGGLSERVEAVFVWPHNGKTYLFSAGEYWRFDEAGTERKLEEGYPKPASNWGMPLHPDDIIGFLD</sequence>
<dbReference type="SMART" id="SM00120">
    <property type="entry name" value="HX"/>
    <property type="match status" value="1"/>
</dbReference>
<feature type="non-terminal residue" evidence="2">
    <location>
        <position position="1"/>
    </location>
</feature>
<gene>
    <name evidence="2" type="ORF">M9458_006264</name>
</gene>
<proteinExistence type="predicted"/>
<organism evidence="2 3">
    <name type="scientific">Cirrhinus mrigala</name>
    <name type="common">Mrigala</name>
    <dbReference type="NCBI Taxonomy" id="683832"/>
    <lineage>
        <taxon>Eukaryota</taxon>
        <taxon>Metazoa</taxon>
        <taxon>Chordata</taxon>
        <taxon>Craniata</taxon>
        <taxon>Vertebrata</taxon>
        <taxon>Euteleostomi</taxon>
        <taxon>Actinopterygii</taxon>
        <taxon>Neopterygii</taxon>
        <taxon>Teleostei</taxon>
        <taxon>Ostariophysi</taxon>
        <taxon>Cypriniformes</taxon>
        <taxon>Cyprinidae</taxon>
        <taxon>Labeoninae</taxon>
        <taxon>Labeonini</taxon>
        <taxon>Cirrhinus</taxon>
    </lineage>
</organism>
<protein>
    <recommendedName>
        <fullName evidence="4">Hemopexin</fullName>
    </recommendedName>
</protein>
<feature type="repeat" description="Hemopexin" evidence="1">
    <location>
        <begin position="32"/>
        <end position="82"/>
    </location>
</feature>
<dbReference type="Gene3D" id="2.110.10.10">
    <property type="entry name" value="Hemopexin-like domain"/>
    <property type="match status" value="1"/>
</dbReference>
<evidence type="ECO:0000313" key="3">
    <source>
        <dbReference type="Proteomes" id="UP001529510"/>
    </source>
</evidence>
<dbReference type="Pfam" id="PF00045">
    <property type="entry name" value="Hemopexin"/>
    <property type="match status" value="1"/>
</dbReference>
<evidence type="ECO:0008006" key="4">
    <source>
        <dbReference type="Google" id="ProtNLM"/>
    </source>
</evidence>
<dbReference type="SUPFAM" id="SSF50923">
    <property type="entry name" value="Hemopexin-like domain"/>
    <property type="match status" value="1"/>
</dbReference>
<dbReference type="InterPro" id="IPR036375">
    <property type="entry name" value="Hemopexin-like_dom_sf"/>
</dbReference>